<dbReference type="AlphaFoldDB" id="A0A8H3EWJ4"/>
<dbReference type="GO" id="GO:0015074">
    <property type="term" value="P:DNA integration"/>
    <property type="evidence" value="ECO:0007669"/>
    <property type="project" value="InterPro"/>
</dbReference>
<sequence>MTRFDLIDPYPTSEHGAGEEDDSDSDFEFDFDCDSAFLDIVPQKSLDALRQLDISELPRELAAATLALQERTWELWSKFARGVQREPGELLKRCEPKVCHAGCHRRTGRKGTQAMLSASASTKQRRYLQTTFYLEHGLIRGMQQAYTVGHNTLLGMLHHHWTFDKTSFPIERERVQLAAILLFLAYTGARLGAIVESNASGIRGSGEAMSYGDLKLVLLKPPTGLPLLLLEVKIRLDKGKRKRPSAKAITLYENANCPAMCPIVHFLALAFADNAFHPEFMAAGLSPTNLHSFATVEGRTTLEFKLRKDMKKVPIFRFWRSTLHGVEVDPTRPLPASNLNRESRRLGQQAGLLHPFRPYCLRREVGTQLTADQGVGDQQRNQILGHARSETFLKHYLSSSVIVDVQATFLGQESKSDLIKEMGKLTLRRDPNLPKELTQDQKRLAHQDEDLIKAQAELQGTERQIEA</sequence>
<dbReference type="PANTHER" id="PTHR37535">
    <property type="entry name" value="FLUG DOMAIN PROTEIN"/>
    <property type="match status" value="1"/>
</dbReference>
<comment type="caution">
    <text evidence="3">The sequence shown here is derived from an EMBL/GenBank/DDBJ whole genome shotgun (WGS) entry which is preliminary data.</text>
</comment>
<evidence type="ECO:0000256" key="2">
    <source>
        <dbReference type="SAM" id="MobiDB-lite"/>
    </source>
</evidence>
<dbReference type="InterPro" id="IPR011010">
    <property type="entry name" value="DNA_brk_join_enz"/>
</dbReference>
<dbReference type="OrthoDB" id="5400098at2759"/>
<evidence type="ECO:0000313" key="3">
    <source>
        <dbReference type="EMBL" id="CAF9912704.1"/>
    </source>
</evidence>
<dbReference type="InterPro" id="IPR013762">
    <property type="entry name" value="Integrase-like_cat_sf"/>
</dbReference>
<dbReference type="PANTHER" id="PTHR37535:SF3">
    <property type="entry name" value="FLUG DOMAIN-CONTAINING PROTEIN"/>
    <property type="match status" value="1"/>
</dbReference>
<evidence type="ECO:0000256" key="1">
    <source>
        <dbReference type="ARBA" id="ARBA00023172"/>
    </source>
</evidence>
<feature type="region of interest" description="Disordered" evidence="2">
    <location>
        <begin position="1"/>
        <end position="25"/>
    </location>
</feature>
<dbReference type="EMBL" id="CAJPDQ010000007">
    <property type="protein sequence ID" value="CAF9912704.1"/>
    <property type="molecule type" value="Genomic_DNA"/>
</dbReference>
<dbReference type="Proteomes" id="UP000664169">
    <property type="component" value="Unassembled WGS sequence"/>
</dbReference>
<dbReference type="GO" id="GO:0006310">
    <property type="term" value="P:DNA recombination"/>
    <property type="evidence" value="ECO:0007669"/>
    <property type="project" value="UniProtKB-KW"/>
</dbReference>
<keyword evidence="4" id="KW-1185">Reference proteome</keyword>
<name>A0A8H3EWJ4_9LECA</name>
<organism evidence="3 4">
    <name type="scientific">Gomphillus americanus</name>
    <dbReference type="NCBI Taxonomy" id="1940652"/>
    <lineage>
        <taxon>Eukaryota</taxon>
        <taxon>Fungi</taxon>
        <taxon>Dikarya</taxon>
        <taxon>Ascomycota</taxon>
        <taxon>Pezizomycotina</taxon>
        <taxon>Lecanoromycetes</taxon>
        <taxon>OSLEUM clade</taxon>
        <taxon>Ostropomycetidae</taxon>
        <taxon>Ostropales</taxon>
        <taxon>Graphidaceae</taxon>
        <taxon>Gomphilloideae</taxon>
        <taxon>Gomphillus</taxon>
    </lineage>
</organism>
<accession>A0A8H3EWJ4</accession>
<reference evidence="3" key="1">
    <citation type="submission" date="2021-03" db="EMBL/GenBank/DDBJ databases">
        <authorList>
            <person name="Tagirdzhanova G."/>
        </authorList>
    </citation>
    <scope>NUCLEOTIDE SEQUENCE</scope>
</reference>
<dbReference type="Gene3D" id="1.10.443.10">
    <property type="entry name" value="Intergrase catalytic core"/>
    <property type="match status" value="1"/>
</dbReference>
<gene>
    <name evidence="3" type="ORF">GOMPHAMPRED_007738</name>
</gene>
<proteinExistence type="predicted"/>
<dbReference type="GO" id="GO:0003677">
    <property type="term" value="F:DNA binding"/>
    <property type="evidence" value="ECO:0007669"/>
    <property type="project" value="InterPro"/>
</dbReference>
<dbReference type="Pfam" id="PF11917">
    <property type="entry name" value="DUF3435"/>
    <property type="match status" value="1"/>
</dbReference>
<evidence type="ECO:0000313" key="4">
    <source>
        <dbReference type="Proteomes" id="UP000664169"/>
    </source>
</evidence>
<dbReference type="InterPro" id="IPR021842">
    <property type="entry name" value="DUF3435"/>
</dbReference>
<protein>
    <submittedName>
        <fullName evidence="3">Uncharacterized protein</fullName>
    </submittedName>
</protein>
<keyword evidence="1" id="KW-0233">DNA recombination</keyword>
<dbReference type="SUPFAM" id="SSF56349">
    <property type="entry name" value="DNA breaking-rejoining enzymes"/>
    <property type="match status" value="1"/>
</dbReference>